<dbReference type="EMBL" id="CP104064">
    <property type="protein sequence ID" value="WAH35652.1"/>
    <property type="molecule type" value="Genomic_DNA"/>
</dbReference>
<dbReference type="RefSeq" id="WP_268042935.1">
    <property type="nucleotide sequence ID" value="NZ_CP104064.1"/>
</dbReference>
<dbReference type="Proteomes" id="UP001164803">
    <property type="component" value="Chromosome"/>
</dbReference>
<sequence>MAQAIHKIVENPITPEQERARSRSYVDDEIIQSSDAIVEVLRLIRQLHEKRLLAIVNALLEQGTDVLEIIVAQAAQPQYAKGFKNALGLVQMLGTMDVGLLSNAMEALSTANKRMEAGEIEPVGGPFKLMGAMRDPDVGAGLGFAFEVLRTLGGQLRQKEHTEASH</sequence>
<keyword evidence="2" id="KW-1185">Reference proteome</keyword>
<proteinExistence type="predicted"/>
<name>A0ABY6YYE7_9BACL</name>
<accession>A0ABY6YYE7</accession>
<evidence type="ECO:0000313" key="2">
    <source>
        <dbReference type="Proteomes" id="UP001164803"/>
    </source>
</evidence>
<protein>
    <submittedName>
        <fullName evidence="1">DUF1641 domain-containing protein</fullName>
    </submittedName>
</protein>
<reference evidence="1" key="1">
    <citation type="submission" date="2022-08" db="EMBL/GenBank/DDBJ databases">
        <title>Alicyclobacillus dauci DSM2870, complete genome.</title>
        <authorList>
            <person name="Wang Q."/>
            <person name="Cai R."/>
            <person name="Wang Z."/>
        </authorList>
    </citation>
    <scope>NUCLEOTIDE SEQUENCE</scope>
    <source>
        <strain evidence="1">DSM 28700</strain>
    </source>
</reference>
<evidence type="ECO:0000313" key="1">
    <source>
        <dbReference type="EMBL" id="WAH35652.1"/>
    </source>
</evidence>
<dbReference type="Pfam" id="PF07849">
    <property type="entry name" value="DUF1641"/>
    <property type="match status" value="1"/>
</dbReference>
<dbReference type="PANTHER" id="PTHR38433">
    <property type="match status" value="1"/>
</dbReference>
<dbReference type="PANTHER" id="PTHR38433:SF1">
    <property type="entry name" value="DUF1641 DOMAIN-CONTAINING PROTEIN"/>
    <property type="match status" value="1"/>
</dbReference>
<dbReference type="InterPro" id="IPR012440">
    <property type="entry name" value="DUF1641"/>
</dbReference>
<gene>
    <name evidence="1" type="ORF">NZD86_15395</name>
</gene>
<organism evidence="1 2">
    <name type="scientific">Alicyclobacillus dauci</name>
    <dbReference type="NCBI Taxonomy" id="1475485"/>
    <lineage>
        <taxon>Bacteria</taxon>
        <taxon>Bacillati</taxon>
        <taxon>Bacillota</taxon>
        <taxon>Bacilli</taxon>
        <taxon>Bacillales</taxon>
        <taxon>Alicyclobacillaceae</taxon>
        <taxon>Alicyclobacillus</taxon>
    </lineage>
</organism>